<evidence type="ECO:0000256" key="8">
    <source>
        <dbReference type="PIRSR" id="PIRSR606710-1"/>
    </source>
</evidence>
<evidence type="ECO:0000256" key="1">
    <source>
        <dbReference type="ARBA" id="ARBA00000375"/>
    </source>
</evidence>
<feature type="active site" description="Proton acceptor" evidence="8">
    <location>
        <position position="33"/>
    </location>
</feature>
<dbReference type="Proteomes" id="UP000277580">
    <property type="component" value="Unassembled WGS sequence"/>
</dbReference>
<keyword evidence="11" id="KW-1185">Reference proteome</keyword>
<dbReference type="UniPathway" id="UPA00667"/>
<evidence type="ECO:0000313" key="11">
    <source>
        <dbReference type="Proteomes" id="UP000277580"/>
    </source>
</evidence>
<evidence type="ECO:0000256" key="6">
    <source>
        <dbReference type="ARBA" id="ARBA00023295"/>
    </source>
</evidence>
<dbReference type="AlphaFoldDB" id="A0A3N4KR12"/>
<dbReference type="GO" id="GO:0046558">
    <property type="term" value="F:arabinan endo-1,5-alpha-L-arabinosidase activity"/>
    <property type="evidence" value="ECO:0007669"/>
    <property type="project" value="UniProtKB-EC"/>
</dbReference>
<dbReference type="STRING" id="1392247.A0A3N4KR12"/>
<dbReference type="GO" id="GO:0031222">
    <property type="term" value="P:arabinan catabolic process"/>
    <property type="evidence" value="ECO:0007669"/>
    <property type="project" value="UniProtKB-UniPathway"/>
</dbReference>
<reference evidence="10 11" key="1">
    <citation type="journal article" date="2018" name="Nat. Ecol. Evol.">
        <title>Pezizomycetes genomes reveal the molecular basis of ectomycorrhizal truffle lifestyle.</title>
        <authorList>
            <person name="Murat C."/>
            <person name="Payen T."/>
            <person name="Noel B."/>
            <person name="Kuo A."/>
            <person name="Morin E."/>
            <person name="Chen J."/>
            <person name="Kohler A."/>
            <person name="Krizsan K."/>
            <person name="Balestrini R."/>
            <person name="Da Silva C."/>
            <person name="Montanini B."/>
            <person name="Hainaut M."/>
            <person name="Levati E."/>
            <person name="Barry K.W."/>
            <person name="Belfiori B."/>
            <person name="Cichocki N."/>
            <person name="Clum A."/>
            <person name="Dockter R.B."/>
            <person name="Fauchery L."/>
            <person name="Guy J."/>
            <person name="Iotti M."/>
            <person name="Le Tacon F."/>
            <person name="Lindquist E.A."/>
            <person name="Lipzen A."/>
            <person name="Malagnac F."/>
            <person name="Mello A."/>
            <person name="Molinier V."/>
            <person name="Miyauchi S."/>
            <person name="Poulain J."/>
            <person name="Riccioni C."/>
            <person name="Rubini A."/>
            <person name="Sitrit Y."/>
            <person name="Splivallo R."/>
            <person name="Traeger S."/>
            <person name="Wang M."/>
            <person name="Zifcakova L."/>
            <person name="Wipf D."/>
            <person name="Zambonelli A."/>
            <person name="Paolocci F."/>
            <person name="Nowrousian M."/>
            <person name="Ottonello S."/>
            <person name="Baldrian P."/>
            <person name="Spatafora J.W."/>
            <person name="Henrissat B."/>
            <person name="Nagy L.G."/>
            <person name="Aury J.M."/>
            <person name="Wincker P."/>
            <person name="Grigoriev I.V."/>
            <person name="Bonfante P."/>
            <person name="Martin F.M."/>
        </authorList>
    </citation>
    <scope>NUCLEOTIDE SEQUENCE [LARGE SCALE GENOMIC DNA]</scope>
    <source>
        <strain evidence="10 11">CCBAS932</strain>
    </source>
</reference>
<keyword evidence="6 7" id="KW-0326">Glycosidase</keyword>
<evidence type="ECO:0000256" key="4">
    <source>
        <dbReference type="ARBA" id="ARBA00012586"/>
    </source>
</evidence>
<accession>A0A3N4KR12</accession>
<evidence type="ECO:0000256" key="2">
    <source>
        <dbReference type="ARBA" id="ARBA00004834"/>
    </source>
</evidence>
<evidence type="ECO:0000256" key="9">
    <source>
        <dbReference type="PIRSR" id="PIRSR606710-2"/>
    </source>
</evidence>
<proteinExistence type="inferred from homology"/>
<dbReference type="InParanoid" id="A0A3N4KR12"/>
<organism evidence="10 11">
    <name type="scientific">Morchella conica CCBAS932</name>
    <dbReference type="NCBI Taxonomy" id="1392247"/>
    <lineage>
        <taxon>Eukaryota</taxon>
        <taxon>Fungi</taxon>
        <taxon>Dikarya</taxon>
        <taxon>Ascomycota</taxon>
        <taxon>Pezizomycotina</taxon>
        <taxon>Pezizomycetes</taxon>
        <taxon>Pezizales</taxon>
        <taxon>Morchellaceae</taxon>
        <taxon>Morchella</taxon>
    </lineage>
</organism>
<dbReference type="Pfam" id="PF04616">
    <property type="entry name" value="Glyco_hydro_43"/>
    <property type="match status" value="1"/>
</dbReference>
<name>A0A3N4KR12_9PEZI</name>
<dbReference type="PANTHER" id="PTHR43301">
    <property type="entry name" value="ARABINAN ENDO-1,5-ALPHA-L-ARABINOSIDASE"/>
    <property type="match status" value="1"/>
</dbReference>
<comment type="pathway">
    <text evidence="2 7">Glycan metabolism; L-arabinan degradation.</text>
</comment>
<feature type="active site" description="Proton donor" evidence="8">
    <location>
        <position position="211"/>
    </location>
</feature>
<protein>
    <recommendedName>
        <fullName evidence="4 7">Arabinan endo-1,5-alpha-L-arabinosidase</fullName>
        <ecNumber evidence="4 7">3.2.1.99</ecNumber>
    </recommendedName>
</protein>
<dbReference type="Gene3D" id="2.115.10.20">
    <property type="entry name" value="Glycosyl hydrolase domain, family 43"/>
    <property type="match status" value="1"/>
</dbReference>
<comment type="catalytic activity">
    <reaction evidence="1 7">
        <text>Endohydrolysis of (1-&gt;5)-alpha-arabinofuranosidic linkages in (1-&gt;5)-arabinans.</text>
        <dbReference type="EC" id="3.2.1.99"/>
    </reaction>
</comment>
<feature type="site" description="Important for catalytic activity, responsible for pKa modulation of the active site Glu and correct orientation of both the proton donor and substrate" evidence="9">
    <location>
        <position position="156"/>
    </location>
</feature>
<evidence type="ECO:0000256" key="3">
    <source>
        <dbReference type="ARBA" id="ARBA00009865"/>
    </source>
</evidence>
<keyword evidence="5 7" id="KW-0378">Hydrolase</keyword>
<dbReference type="OrthoDB" id="195678at2759"/>
<dbReference type="InterPro" id="IPR050727">
    <property type="entry name" value="GH43_arabinanases"/>
</dbReference>
<comment type="similarity">
    <text evidence="3 7">Belongs to the glycosyl hydrolase 43 family.</text>
</comment>
<dbReference type="EC" id="3.2.1.99" evidence="4 7"/>
<evidence type="ECO:0000256" key="5">
    <source>
        <dbReference type="ARBA" id="ARBA00022801"/>
    </source>
</evidence>
<dbReference type="PIRSF" id="PIRSF026534">
    <property type="entry name" value="Endo_alpha-L-arabinosidase"/>
    <property type="match status" value="1"/>
</dbReference>
<evidence type="ECO:0000313" key="10">
    <source>
        <dbReference type="EMBL" id="RPB11869.1"/>
    </source>
</evidence>
<dbReference type="PANTHER" id="PTHR43301:SF3">
    <property type="entry name" value="ARABINAN ENDO-1,5-ALPHA-L-ARABINOSIDASE A-RELATED"/>
    <property type="match status" value="1"/>
</dbReference>
<gene>
    <name evidence="10" type="ORF">P167DRAFT_589194</name>
</gene>
<evidence type="ECO:0000256" key="7">
    <source>
        <dbReference type="PIRNR" id="PIRNR026534"/>
    </source>
</evidence>
<sequence length="337" mass="37176">MFSIGLCSCCSSSSNIEQIFGDTDGWGTVHIHDPSVVKHDGWYYSFGTHLRVTIARSPTLYGPWKHLGSVLDAGQSIIELPGRDDIWAPDVIKVGDTFHCYYSVSTFGAQNSAIGLATSKTLLPGSWTDHGEVVRSYDLDDYPNATEPWTITNAIDPAVLFDAKTGKPYMSYGSFWTNIWGFPLNKAMDGIEEGAVPKHLAYDPVSPNPVEGPFIHYASKTGYYYLFVSHGYCCGYNASMPAAGEEYKIKVGRSKTIDGPFLDRNGTDMVNGGGDVILGSHGWLYGPGGQGVLVDGKKDILYYHYESAVDNRVSYIDEDKYLGWNEIKYSKGWPYLV</sequence>
<dbReference type="InterPro" id="IPR006710">
    <property type="entry name" value="Glyco_hydro_43"/>
</dbReference>
<dbReference type="EMBL" id="ML119132">
    <property type="protein sequence ID" value="RPB11869.1"/>
    <property type="molecule type" value="Genomic_DNA"/>
</dbReference>
<dbReference type="CDD" id="cd18831">
    <property type="entry name" value="GH43_AnAbnA-like"/>
    <property type="match status" value="1"/>
</dbReference>
<dbReference type="InterPro" id="IPR023296">
    <property type="entry name" value="Glyco_hydro_beta-prop_sf"/>
</dbReference>
<dbReference type="SUPFAM" id="SSF75005">
    <property type="entry name" value="Arabinanase/levansucrase/invertase"/>
    <property type="match status" value="1"/>
</dbReference>
<dbReference type="InterPro" id="IPR016840">
    <property type="entry name" value="Glyco_hydro_43_endo_a_Ara-ase"/>
</dbReference>